<dbReference type="PANTHER" id="PTHR19375">
    <property type="entry name" value="HEAT SHOCK PROTEIN 70KDA"/>
    <property type="match status" value="1"/>
</dbReference>
<dbReference type="CDD" id="cd10233">
    <property type="entry name" value="ASKHA_NBD_HSP70_HSPA1"/>
    <property type="match status" value="1"/>
</dbReference>
<reference evidence="8" key="1">
    <citation type="submission" date="2019-02" db="EMBL/GenBank/DDBJ databases">
        <title>FDA dAtabase for Regulatory Grade micrObial Sequences (FDA-ARGOS): Supporting development and validation of Infectious Disease Dx tests.</title>
        <authorList>
            <person name="Duncan R."/>
            <person name="Fisher C."/>
            <person name="Tallon L."/>
            <person name="Sadzewicz L."/>
            <person name="Sengamalay N."/>
            <person name="Ott S."/>
            <person name="Godinez A."/>
            <person name="Nagaraj S."/>
            <person name="Vavikolanu K."/>
            <person name="Nadendla S."/>
            <person name="Aluvathingal J."/>
            <person name="Sichtig H."/>
        </authorList>
    </citation>
    <scope>NUCLEOTIDE SEQUENCE [LARGE SCALE GENOMIC DNA]</scope>
    <source>
        <strain evidence="8">FDAARGOS_361</strain>
    </source>
</reference>
<feature type="region of interest" description="Disordered" evidence="6">
    <location>
        <begin position="939"/>
        <end position="964"/>
    </location>
</feature>
<dbReference type="Pfam" id="PF00012">
    <property type="entry name" value="HSP70"/>
    <property type="match status" value="12"/>
</dbReference>
<dbReference type="VEuPathDB" id="TriTrypDB:LdCL_280035300"/>
<evidence type="ECO:0000313" key="8">
    <source>
        <dbReference type="Proteomes" id="UP000318447"/>
    </source>
</evidence>
<gene>
    <name evidence="7" type="ORF">CGC21_12330</name>
</gene>
<feature type="region of interest" description="Disordered" evidence="6">
    <location>
        <begin position="354"/>
        <end position="379"/>
    </location>
</feature>
<dbReference type="PROSITE" id="PS01036">
    <property type="entry name" value="HSP70_3"/>
    <property type="match status" value="1"/>
</dbReference>
<dbReference type="VEuPathDB" id="TriTrypDB:LdCL_280034900"/>
<feature type="compositionally biased region" description="Basic and acidic residues" evidence="6">
    <location>
        <begin position="195"/>
        <end position="218"/>
    </location>
</feature>
<evidence type="ECO:0000256" key="5">
    <source>
        <dbReference type="ARBA" id="ARBA00023016"/>
    </source>
</evidence>
<dbReference type="GO" id="GO:0140662">
    <property type="term" value="F:ATP-dependent protein folding chaperone"/>
    <property type="evidence" value="ECO:0007669"/>
    <property type="project" value="InterPro"/>
</dbReference>
<dbReference type="VEuPathDB" id="TriTrypDB:LdBPK_283000.1"/>
<dbReference type="InterPro" id="IPR043129">
    <property type="entry name" value="ATPase_NBD"/>
</dbReference>
<accession>A0A504XC31</accession>
<feature type="compositionally biased region" description="Basic and acidic residues" evidence="6">
    <location>
        <begin position="367"/>
        <end position="379"/>
    </location>
</feature>
<name>A0A504XC31_LEIDO</name>
<dbReference type="FunFam" id="3.30.420.40:FF:000028">
    <property type="entry name" value="heat shock 70 kDa protein-like"/>
    <property type="match status" value="2"/>
</dbReference>
<dbReference type="Proteomes" id="UP000318447">
    <property type="component" value="Unassembled WGS sequence"/>
</dbReference>
<dbReference type="FunFam" id="3.30.420.40:FF:000545">
    <property type="entry name" value="Endoplasmic reticulum chaperone BiP"/>
    <property type="match status" value="1"/>
</dbReference>
<dbReference type="Gene3D" id="3.30.30.30">
    <property type="match status" value="2"/>
</dbReference>
<comment type="similarity">
    <text evidence="1">Belongs to the heat shock protein 70 family.</text>
</comment>
<dbReference type="InterPro" id="IPR029048">
    <property type="entry name" value="HSP70_C_sf"/>
</dbReference>
<feature type="region of interest" description="Disordered" evidence="6">
    <location>
        <begin position="186"/>
        <end position="222"/>
    </location>
</feature>
<dbReference type="FunFam" id="3.30.420.40:FF:000004">
    <property type="entry name" value="Molecular chaperone DnaK"/>
    <property type="match status" value="1"/>
</dbReference>
<evidence type="ECO:0000256" key="3">
    <source>
        <dbReference type="ARBA" id="ARBA00022741"/>
    </source>
</evidence>
<proteinExistence type="inferred from homology"/>
<dbReference type="FunFam" id="1.20.1270.10:FF:000016">
    <property type="entry name" value="Heat shock protein 70"/>
    <property type="match status" value="1"/>
</dbReference>
<dbReference type="Gene3D" id="3.30.420.40">
    <property type="match status" value="10"/>
</dbReference>
<keyword evidence="3" id="KW-0547">Nucleotide-binding</keyword>
<dbReference type="NCBIfam" id="NF001413">
    <property type="entry name" value="PRK00290.1"/>
    <property type="match status" value="1"/>
</dbReference>
<evidence type="ECO:0000256" key="4">
    <source>
        <dbReference type="ARBA" id="ARBA00022840"/>
    </source>
</evidence>
<dbReference type="VEuPathDB" id="TriTrypDB:LDHU3_28.3970"/>
<evidence type="ECO:0000313" key="7">
    <source>
        <dbReference type="EMBL" id="TPP45085.1"/>
    </source>
</evidence>
<dbReference type="FunFam" id="1.20.1270.10:FF:000055">
    <property type="entry name" value="Heat shock 70 kDa protein"/>
    <property type="match status" value="1"/>
</dbReference>
<dbReference type="Gene3D" id="2.60.34.10">
    <property type="entry name" value="Substrate Binding Domain Of DNAk, Chain A, domain 1"/>
    <property type="match status" value="7"/>
</dbReference>
<dbReference type="FunFam" id="3.30.30.30:FF:000001">
    <property type="entry name" value="heat shock 70 kDa protein-like"/>
    <property type="match status" value="2"/>
</dbReference>
<feature type="region of interest" description="Disordered" evidence="6">
    <location>
        <begin position="1031"/>
        <end position="1056"/>
    </location>
</feature>
<dbReference type="InterPro" id="IPR018181">
    <property type="entry name" value="Heat_shock_70_CS"/>
</dbReference>
<dbReference type="InterPro" id="IPR013126">
    <property type="entry name" value="Hsp_70_fam"/>
</dbReference>
<dbReference type="SUPFAM" id="SSF53067">
    <property type="entry name" value="Actin-like ATPase domain"/>
    <property type="match status" value="11"/>
</dbReference>
<evidence type="ECO:0000256" key="2">
    <source>
        <dbReference type="ARBA" id="ARBA00018181"/>
    </source>
</evidence>
<dbReference type="PRINTS" id="PR00301">
    <property type="entry name" value="HEATSHOCK70"/>
</dbReference>
<evidence type="ECO:0000256" key="1">
    <source>
        <dbReference type="ARBA" id="ARBA00007381"/>
    </source>
</evidence>
<feature type="compositionally biased region" description="Basic and acidic residues" evidence="6">
    <location>
        <begin position="1512"/>
        <end position="1529"/>
    </location>
</feature>
<dbReference type="FunFam" id="3.90.640.10:FF:000002">
    <property type="entry name" value="Heat shock 70 kDa"/>
    <property type="match status" value="3"/>
</dbReference>
<dbReference type="FunFam" id="3.30.420.40:FF:000026">
    <property type="entry name" value="Heat shock protein 70"/>
    <property type="match status" value="1"/>
</dbReference>
<evidence type="ECO:0000256" key="6">
    <source>
        <dbReference type="SAM" id="MobiDB-lite"/>
    </source>
</evidence>
<dbReference type="SUPFAM" id="SSF100920">
    <property type="entry name" value="Heat shock protein 70kD (HSP70), peptide-binding domain"/>
    <property type="match status" value="6"/>
</dbReference>
<dbReference type="Gene3D" id="3.90.640.10">
    <property type="entry name" value="Actin, Chain A, domain 4"/>
    <property type="match status" value="4"/>
</dbReference>
<protein>
    <recommendedName>
        <fullName evidence="2">Heat shock 70 kDa protein</fullName>
    </recommendedName>
</protein>
<feature type="region of interest" description="Disordered" evidence="6">
    <location>
        <begin position="400"/>
        <end position="426"/>
    </location>
</feature>
<dbReference type="SUPFAM" id="SSF100934">
    <property type="entry name" value="Heat shock protein 70kD (HSP70), C-terminal subdomain"/>
    <property type="match status" value="5"/>
</dbReference>
<dbReference type="FunFam" id="3.90.640.10:FF:000003">
    <property type="entry name" value="Molecular chaperone DnaK"/>
    <property type="match status" value="1"/>
</dbReference>
<dbReference type="FunFam" id="3.30.420.40:FF:000172">
    <property type="entry name" value="Heat shock 70 kDa protein"/>
    <property type="match status" value="1"/>
</dbReference>
<sequence>MKHWPFKVTTKGDDKPMIAQVKKAVVTVPAYFNDSQRQATKDAGTIAGLEVLRIINEPTAAAIAYGLDKGDDGKERNVLIFDLGGDVRCDAVKATNGDTHLGGEDFDNRLRAKRTLSSATQATIEIDALFENELCGDLFRSTIQPVQSLVSDFFGGKELNKSINPDEAARTARRCTFILTAARASRRRPAAAGRDAADAGHRDGRRRDDGADQAQHDDSDQESQIFSTYADNQPGVHIQDCHLLGTFDLSGIPPAPRGVPQIEVTFDLDANGILNVSAEEKGTGKRNQITITNDKGRLSKDEIERMAKNGLENYAYSMKNTLGDSNVSGKLDDSDKATLNKEIDVTLEWLSSNQSDEGGVRAQAEGAGERMQPDHDQDVPEHGRCWGGMPGGMPDMSGMSGGAGPAGVRPLAPRSRRSTKSPECAGGAAERLLTSSLPAAPACGEMTFDGAIGIDLGTTYSCGNRTTPSYVAFTDSERLIGDAAKNHTARGEDLHAGGDQLDGAAEDEGDAEAYLGKQVKKAVVTVPAYFNDSQRQATKDAGTIAGLEERNVLIFDLGGGTFDVTLLTIDGGIFEVKATNGDTHLGGEDFDNRLVTFFTEEFKRKNKGKNLASSHRALRRLRTACERAKRTLSSATGDDRDRRAATITRARFEELCGDLFRSTIQPVERVLQDAKMDKRSVHDVVLVQSLVSDFFGGKELNKSINPDEAVAYGAAVQAFILTGGKSKQTEGLLLLDVTPLTLGIETAGGVMTALIKRNTTIPTKKSQIFSTYADNQPGVHIQIEVTFDLDANGILNVSAEEKGTGKRNQITITNDKGRLSKDEIERMVNDAMKYEADDRAQRDRVEAKNGLENYAYSMKNTLGDSNVSGKLDDSDKATLNKEIDVTLEWLSSNQEATKEYEHKQKELESVCNPIMTKMYQSMGGAGRHARGMDMSGMSGGAGRPVVRPLAPRSRRSTKSPECAGGAAERLLTSSLPAAPACGVRALSLLHLRSPVRADVYLGVVVVCTAVAPAPLRLWRVVRVCGMDHGMKTQKAPRGGGGSRSAQGHSPDRRCREEPVAMNPHNTVFDAKRLIGRKFNDSVVQSDMKHWPFKVTTKGDDKPMIAVQYRGEEKTFTPEEISSMVLLKMKETAEAYLGKQVKKAVVTVPAYFNDSQRQATKDAGTIAGLEVLRIINEPTAAAIAYGLDKGDDGKERNVLIFDLGGGTFDVTLLTIDGGIFEVKATNGDTHLGGEDFDNRLVTFFTEEFKRKNKGKNLASSHRALRRLRTACERAKRTLSSATQATIEIDALFENVDFQATITRARFEELCGDLFRSTISRAVPRVGLLRRQGAEQSINPDEAVAYGAAQADGGPAAADVTPLTLGIETAGGVMTALIKRNTTIPTKKSQIFSTYADNQPGVHIQDCHLLARSTCPASRRRRAVCRRSTVTFDLDANGILNVSAEEKGTGKRNQITITNDKGRLSKDEIERMVNDAMKYEADDRRSATRGGKNGLENYAYSMKNTLGDSNVSGKLDDSDNHAEQGDRRDAGVAEQQPGGDEEEYEHKQKELESYQSMGGAGGGMPGGMPDMSGMSGGAGPAVVRPLAPRSRRSTKSPECAGGAAERLLTSSLPAAPAAGGNRTTPSYVAFTDSERLIGDAAKNQVAMNPHNTVFDAKRLIGRKFNDSVVQSDMKHWPFKVTTKGDDKPMIAVQYRGEEKTFTPEEISSMVLLKMKETAEAYLGKQVKKAVVTVPAYFNDSQRQATKDAGTIAGLEVLRIINEPTAAAIAYGLDKGDDGKERNVLIFDLGGGTFDVTLLTIDGGIFEVKATNGDTHLGGEDFDNRLVTFFTEEFKRKNKGKNLASSHRALRRLRTACERAKRTLSSATQATIEIDALFENVDFQATITRARFEELCGDLFRSTIQPVERVLQDAKMDKRSVHDVVLVGGSTRIPKVQSLVSDFFGGKELNKSINPDEAVAYGAAVQAFILTGGKSKQTEGLLLLDVTPLTLGIETAGVMTALIKRNTTIPTKKSQIFSTYADNQPGVHIQVFEGERAMTKDCHLLGTFDLSGIPPAPRGVPQIEVTFDLDANGILNVSAEEKGTGKRNQITITNDKGRLSKDEIERMVNDAMKYEADDRAQRDRVEAKNGLENYAYSMKNTLGDSNVSGKLDDSDKATLNKEIDVTLEWLSSNQEATKEEYEHKQKELESVCNPIMTKMYQSMGGAGGGMPGGMPDMSGMSGGAGPAGGASSGPKCAEVLQTPAHLVLPAAPACGEMTFDGAIGIDLGTTYSCVGVWQNERVDIIANDQGNRTTPSYNQVAMNPHNTVFDAKRLIGRSSTTRLCMTTKGDDKPMIAVQYRGEEKTFTPEEISSMVLLKMKETAEAYLGKQVKKAVVTVPAYFNDSQRQATRTPARLLAGGHDGKERNVLIFDLGGGTFDVTLEATNGDTHLGGEDFDNRLVTFFTEEFKRKNKGKNLASSHRALRRLRTACERAKRTLSSATQATIEIDALFENVTFRPPSARALRELCGDLFRSTIQPVERVLQDAKMTSAPCTTCAGGGSTRIPKVQSLVSDFFGGKELNKSINPDEASKQTEGLLLLDVTPLTLGIETAGVMTALIKRNTTIPTRRADLLDVRGQPAGVHIQVFEGERAMTKDCHLLGTFDLSASPAPPGRLSKDEIERMVNDAMKYEADDRAQRDRVEAKNGLENYAYSMKNTLGDSNATLNKEIDVTLEWLSSNQEATKEDGMSGGAGRPVVRPLAKVEEGNRTTPSYVAFTDSERLMAMPRRNQVAMNRTTRCSSEAPDWRKFNDSVVQSDMKHWPFKYRGEEKTFTPEEISSMVLLKMKETAEATWASSARQRRTPDDCWLEVLRIINEPTAAAIAYGLDKATTARSATSDLRPWRRSSMYAVDDRRHLRGEGDERRHAPWRRGFDNRLRAKRTLSSATQATIEIDALSRTLTFRPPSRARASRSCRRPVPQHDPAVERVLQDAKMDKRSVHDVCGGRVNAHPEGAVLVSDFFGGKELNKSINPTSCRYGAATAGGVMTALIKRNTTSDKKSQIFSTYADNQPACTSNWPPAGTFDLSDPPARGVPQIEPADKEIERMAKNGLENYAYSMKNTLGDSNATLNKEST</sequence>
<keyword evidence="5" id="KW-0346">Stress response</keyword>
<dbReference type="PROSITE" id="PS00329">
    <property type="entry name" value="HSP70_2"/>
    <property type="match status" value="3"/>
</dbReference>
<dbReference type="FunFam" id="2.60.34.10:FF:000002">
    <property type="entry name" value="Heat shock 70 kDa"/>
    <property type="match status" value="1"/>
</dbReference>
<comment type="caution">
    <text evidence="7">The sequence shown here is derived from an EMBL/GenBank/DDBJ whole genome shotgun (WGS) entry which is preliminary data.</text>
</comment>
<dbReference type="Gene3D" id="1.20.1270.10">
    <property type="match status" value="5"/>
</dbReference>
<dbReference type="GO" id="GO:0005524">
    <property type="term" value="F:ATP binding"/>
    <property type="evidence" value="ECO:0007669"/>
    <property type="project" value="UniProtKB-KW"/>
</dbReference>
<feature type="region of interest" description="Disordered" evidence="6">
    <location>
        <begin position="1507"/>
        <end position="1599"/>
    </location>
</feature>
<dbReference type="PROSITE" id="PS00297">
    <property type="entry name" value="HSP70_1"/>
    <property type="match status" value="2"/>
</dbReference>
<keyword evidence="4" id="KW-0067">ATP-binding</keyword>
<organism evidence="7 8">
    <name type="scientific">Leishmania donovani</name>
    <dbReference type="NCBI Taxonomy" id="5661"/>
    <lineage>
        <taxon>Eukaryota</taxon>
        <taxon>Discoba</taxon>
        <taxon>Euglenozoa</taxon>
        <taxon>Kinetoplastea</taxon>
        <taxon>Metakinetoplastina</taxon>
        <taxon>Trypanosomatida</taxon>
        <taxon>Trypanosomatidae</taxon>
        <taxon>Leishmaniinae</taxon>
        <taxon>Leishmania</taxon>
    </lineage>
</organism>
<dbReference type="InterPro" id="IPR029047">
    <property type="entry name" value="HSP70_peptide-bd_sf"/>
</dbReference>
<dbReference type="EMBL" id="RHLC01000013">
    <property type="protein sequence ID" value="TPP45085.1"/>
    <property type="molecule type" value="Genomic_DNA"/>
</dbReference>